<reference evidence="1" key="1">
    <citation type="submission" date="2021-03" db="EMBL/GenBank/DDBJ databases">
        <title>Draft genome sequence of rust myrtle Austropuccinia psidii MF-1, a brazilian biotype.</title>
        <authorList>
            <person name="Quecine M.C."/>
            <person name="Pachon D.M.R."/>
            <person name="Bonatelli M.L."/>
            <person name="Correr F.H."/>
            <person name="Franceschini L.M."/>
            <person name="Leite T.F."/>
            <person name="Margarido G.R.A."/>
            <person name="Almeida C.A."/>
            <person name="Ferrarezi J.A."/>
            <person name="Labate C.A."/>
        </authorList>
    </citation>
    <scope>NUCLEOTIDE SEQUENCE</scope>
    <source>
        <strain evidence="1">MF-1</strain>
    </source>
</reference>
<dbReference type="EMBL" id="AVOT02062025">
    <property type="protein sequence ID" value="MBW0555127.1"/>
    <property type="molecule type" value="Genomic_DNA"/>
</dbReference>
<dbReference type="AlphaFoldDB" id="A0A9Q3PBX0"/>
<evidence type="ECO:0000313" key="1">
    <source>
        <dbReference type="EMBL" id="MBW0555127.1"/>
    </source>
</evidence>
<sequence length="100" mass="11919">MKSKIVPKTSREDRRPEIPVLKCHKCWSPSHLAKRFTKKTKIYESQFIEEVQCAEEKEEYYLDSYISENTLAEYYSIEIITASFEVTEVHMHLPQKQEDC</sequence>
<name>A0A9Q3PBX0_9BASI</name>
<proteinExistence type="predicted"/>
<evidence type="ECO:0000313" key="2">
    <source>
        <dbReference type="Proteomes" id="UP000765509"/>
    </source>
</evidence>
<comment type="caution">
    <text evidence="1">The sequence shown here is derived from an EMBL/GenBank/DDBJ whole genome shotgun (WGS) entry which is preliminary data.</text>
</comment>
<protein>
    <submittedName>
        <fullName evidence="1">Uncharacterized protein</fullName>
    </submittedName>
</protein>
<keyword evidence="2" id="KW-1185">Reference proteome</keyword>
<organism evidence="1 2">
    <name type="scientific">Austropuccinia psidii MF-1</name>
    <dbReference type="NCBI Taxonomy" id="1389203"/>
    <lineage>
        <taxon>Eukaryota</taxon>
        <taxon>Fungi</taxon>
        <taxon>Dikarya</taxon>
        <taxon>Basidiomycota</taxon>
        <taxon>Pucciniomycotina</taxon>
        <taxon>Pucciniomycetes</taxon>
        <taxon>Pucciniales</taxon>
        <taxon>Sphaerophragmiaceae</taxon>
        <taxon>Austropuccinia</taxon>
    </lineage>
</organism>
<gene>
    <name evidence="1" type="ORF">O181_094842</name>
</gene>
<accession>A0A9Q3PBX0</accession>
<dbReference type="Proteomes" id="UP000765509">
    <property type="component" value="Unassembled WGS sequence"/>
</dbReference>